<sequence>MTASATTPSDGTGFASILKRDYCYDYGGGSVRCSGWYYWGRWVLAGLALLLFFLFIMSLLSLARRRRARGARPYYGTGWMAPVGKYGGPDGQNNSYPMHDYQNHQNGYYTNGPVHNPPPAYGAQAPQYTGTTFNPNDGYYGNQQYNPNNVQQPQNTYHPDHTYPAPPPVPQNKGGWKLVGVVIGFAPKEGQL</sequence>
<keyword evidence="4" id="KW-1185">Reference proteome</keyword>
<reference evidence="4" key="1">
    <citation type="submission" date="2019-06" db="EMBL/GenBank/DDBJ databases">
        <authorList>
            <person name="Broberg M."/>
        </authorList>
    </citation>
    <scope>NUCLEOTIDE SEQUENCE [LARGE SCALE GENOMIC DNA]</scope>
</reference>
<dbReference type="OrthoDB" id="3556830at2759"/>
<organism evidence="3 4">
    <name type="scientific">Clonostachys solani</name>
    <dbReference type="NCBI Taxonomy" id="160281"/>
    <lineage>
        <taxon>Eukaryota</taxon>
        <taxon>Fungi</taxon>
        <taxon>Dikarya</taxon>
        <taxon>Ascomycota</taxon>
        <taxon>Pezizomycotina</taxon>
        <taxon>Sordariomycetes</taxon>
        <taxon>Hypocreomycetidae</taxon>
        <taxon>Hypocreales</taxon>
        <taxon>Bionectriaceae</taxon>
        <taxon>Clonostachys</taxon>
    </lineage>
</organism>
<dbReference type="GO" id="GO:0016192">
    <property type="term" value="P:vesicle-mediated transport"/>
    <property type="evidence" value="ECO:0007669"/>
    <property type="project" value="TreeGrafter"/>
</dbReference>
<dbReference type="PANTHER" id="PTHR28187:SF1">
    <property type="entry name" value="PROTEIN RCR1-RELATED"/>
    <property type="match status" value="1"/>
</dbReference>
<feature type="region of interest" description="Disordered" evidence="1">
    <location>
        <begin position="133"/>
        <end position="159"/>
    </location>
</feature>
<accession>A0A9N9Z654</accession>
<gene>
    <name evidence="3" type="ORF">CSOL1703_00001761</name>
</gene>
<dbReference type="InterPro" id="IPR020999">
    <property type="entry name" value="Chitin_synth_reg_RCR"/>
</dbReference>
<protein>
    <submittedName>
        <fullName evidence="3">Uncharacterized protein</fullName>
    </submittedName>
</protein>
<evidence type="ECO:0000313" key="4">
    <source>
        <dbReference type="Proteomes" id="UP000775872"/>
    </source>
</evidence>
<feature type="transmembrane region" description="Helical" evidence="2">
    <location>
        <begin position="42"/>
        <end position="63"/>
    </location>
</feature>
<name>A0A9N9Z654_9HYPO</name>
<reference evidence="3 4" key="2">
    <citation type="submission" date="2021-10" db="EMBL/GenBank/DDBJ databases">
        <authorList>
            <person name="Piombo E."/>
        </authorList>
    </citation>
    <scope>NUCLEOTIDE SEQUENCE [LARGE SCALE GENOMIC DNA]</scope>
</reference>
<dbReference type="PANTHER" id="PTHR28187">
    <property type="entry name" value="PROTEIN RCR1-RELATED"/>
    <property type="match status" value="1"/>
</dbReference>
<keyword evidence="2" id="KW-0812">Transmembrane</keyword>
<proteinExistence type="predicted"/>
<feature type="compositionally biased region" description="Low complexity" evidence="1">
    <location>
        <begin position="133"/>
        <end position="155"/>
    </location>
</feature>
<dbReference type="Proteomes" id="UP000775872">
    <property type="component" value="Unassembled WGS sequence"/>
</dbReference>
<evidence type="ECO:0000256" key="2">
    <source>
        <dbReference type="SAM" id="Phobius"/>
    </source>
</evidence>
<dbReference type="Pfam" id="PF12273">
    <property type="entry name" value="RCR"/>
    <property type="match status" value="1"/>
</dbReference>
<dbReference type="EMBL" id="CABFOC020000035">
    <property type="protein sequence ID" value="CAH0049803.1"/>
    <property type="molecule type" value="Genomic_DNA"/>
</dbReference>
<comment type="caution">
    <text evidence="3">The sequence shown here is derived from an EMBL/GenBank/DDBJ whole genome shotgun (WGS) entry which is preliminary data.</text>
</comment>
<keyword evidence="2" id="KW-0472">Membrane</keyword>
<keyword evidence="2" id="KW-1133">Transmembrane helix</keyword>
<evidence type="ECO:0000313" key="3">
    <source>
        <dbReference type="EMBL" id="CAH0049803.1"/>
    </source>
</evidence>
<evidence type="ECO:0000256" key="1">
    <source>
        <dbReference type="SAM" id="MobiDB-lite"/>
    </source>
</evidence>
<dbReference type="AlphaFoldDB" id="A0A9N9Z654"/>